<protein>
    <submittedName>
        <fullName evidence="3">LLM class flavin-dependent oxidoreductase</fullName>
    </submittedName>
</protein>
<organism evidence="3 4">
    <name type="scientific">Actinomadura bangladeshensis</name>
    <dbReference type="NCBI Taxonomy" id="453573"/>
    <lineage>
        <taxon>Bacteria</taxon>
        <taxon>Bacillati</taxon>
        <taxon>Actinomycetota</taxon>
        <taxon>Actinomycetes</taxon>
        <taxon>Streptosporangiales</taxon>
        <taxon>Thermomonosporaceae</taxon>
        <taxon>Actinomadura</taxon>
    </lineage>
</organism>
<evidence type="ECO:0000313" key="3">
    <source>
        <dbReference type="EMBL" id="TDC16603.1"/>
    </source>
</evidence>
<dbReference type="PANTHER" id="PTHR43244:SF1">
    <property type="entry name" value="5,10-METHYLENETETRAHYDROMETHANOPTERIN REDUCTASE"/>
    <property type="match status" value="1"/>
</dbReference>
<dbReference type="EMBL" id="SMJW01000047">
    <property type="protein sequence ID" value="TDC16603.1"/>
    <property type="molecule type" value="Genomic_DNA"/>
</dbReference>
<dbReference type="Pfam" id="PF00296">
    <property type="entry name" value="Bac_luciferase"/>
    <property type="match status" value="1"/>
</dbReference>
<dbReference type="AlphaFoldDB" id="A0A4R4P6Y1"/>
<reference evidence="3 4" key="1">
    <citation type="submission" date="2019-03" db="EMBL/GenBank/DDBJ databases">
        <title>Draft genome sequences of novel Actinobacteria.</title>
        <authorList>
            <person name="Sahin N."/>
            <person name="Ay H."/>
            <person name="Saygin H."/>
        </authorList>
    </citation>
    <scope>NUCLEOTIDE SEQUENCE [LARGE SCALE GENOMIC DNA]</scope>
    <source>
        <strain evidence="3 4">DSM 45347</strain>
    </source>
</reference>
<dbReference type="Proteomes" id="UP000295431">
    <property type="component" value="Unassembled WGS sequence"/>
</dbReference>
<dbReference type="PANTHER" id="PTHR43244">
    <property type="match status" value="1"/>
</dbReference>
<accession>A0A4R4P6Y1</accession>
<comment type="caution">
    <text evidence="3">The sequence shown here is derived from an EMBL/GenBank/DDBJ whole genome shotgun (WGS) entry which is preliminary data.</text>
</comment>
<gene>
    <name evidence="3" type="ORF">E1284_12135</name>
</gene>
<evidence type="ECO:0000256" key="1">
    <source>
        <dbReference type="ARBA" id="ARBA00023002"/>
    </source>
</evidence>
<sequence length="357" mass="37300">MTGRLGVQVTPWSGSRELVSLGVRLSSVVDTVWVQDQMLARNVYGLLAALAHAGCGVGTNVTYPIGRNPIEMASAAATISELLPDGRELAVGMGTGGALVNSLFQKDKPVSAVREALQLMRALWSGARVELDRFPVLGRALSYKPGAVAQLTYPVERPPGIVVAGVGPRILAVAGGYADGLISPSNMPTLSRAAFRTGRFAEVSGLATALAARPAEAGDLRLIFGINTSVSADRRAARDQARRQVALVVGNPRLWPDLERVGMDLASAESVKRAFDDGEGVAGAAARCSDDLVDGLVIAGTPDECAPAIAELRDLAAAEGYTEFYIGGPLGPDPLEAAELLVTQVIPKVWPERAGRA</sequence>
<dbReference type="InterPro" id="IPR011251">
    <property type="entry name" value="Luciferase-like_dom"/>
</dbReference>
<feature type="domain" description="Luciferase-like" evidence="2">
    <location>
        <begin position="30"/>
        <end position="317"/>
    </location>
</feature>
<dbReference type="RefSeq" id="WP_131939148.1">
    <property type="nucleotide sequence ID" value="NZ_BAAAMX010000033.1"/>
</dbReference>
<dbReference type="Gene3D" id="3.20.20.30">
    <property type="entry name" value="Luciferase-like domain"/>
    <property type="match status" value="1"/>
</dbReference>
<dbReference type="OrthoDB" id="5723777at2"/>
<keyword evidence="1" id="KW-0560">Oxidoreductase</keyword>
<dbReference type="InterPro" id="IPR050564">
    <property type="entry name" value="F420-G6PD/mer"/>
</dbReference>
<dbReference type="GO" id="GO:0016705">
    <property type="term" value="F:oxidoreductase activity, acting on paired donors, with incorporation or reduction of molecular oxygen"/>
    <property type="evidence" value="ECO:0007669"/>
    <property type="project" value="InterPro"/>
</dbReference>
<proteinExistence type="predicted"/>
<dbReference type="InterPro" id="IPR036661">
    <property type="entry name" value="Luciferase-like_sf"/>
</dbReference>
<evidence type="ECO:0000259" key="2">
    <source>
        <dbReference type="Pfam" id="PF00296"/>
    </source>
</evidence>
<keyword evidence="4" id="KW-1185">Reference proteome</keyword>
<name>A0A4R4P6Y1_9ACTN</name>
<dbReference type="SUPFAM" id="SSF51679">
    <property type="entry name" value="Bacterial luciferase-like"/>
    <property type="match status" value="1"/>
</dbReference>
<evidence type="ECO:0000313" key="4">
    <source>
        <dbReference type="Proteomes" id="UP000295431"/>
    </source>
</evidence>